<comment type="caution">
    <text evidence="1">The sequence shown here is derived from an EMBL/GenBank/DDBJ whole genome shotgun (WGS) entry which is preliminary data.</text>
</comment>
<evidence type="ECO:0000313" key="1">
    <source>
        <dbReference type="EMBL" id="GAA4958129.1"/>
    </source>
</evidence>
<gene>
    <name evidence="1" type="ORF">GCM10023205_20840</name>
</gene>
<reference evidence="2" key="1">
    <citation type="journal article" date="2019" name="Int. J. Syst. Evol. Microbiol.">
        <title>The Global Catalogue of Microorganisms (GCM) 10K type strain sequencing project: providing services to taxonomists for standard genome sequencing and annotation.</title>
        <authorList>
            <consortium name="The Broad Institute Genomics Platform"/>
            <consortium name="The Broad Institute Genome Sequencing Center for Infectious Disease"/>
            <person name="Wu L."/>
            <person name="Ma J."/>
        </authorList>
    </citation>
    <scope>NUCLEOTIDE SEQUENCE [LARGE SCALE GENOMIC DNA]</scope>
    <source>
        <strain evidence="2">JCM 17986</strain>
    </source>
</reference>
<proteinExistence type="predicted"/>
<evidence type="ECO:0000313" key="2">
    <source>
        <dbReference type="Proteomes" id="UP001500466"/>
    </source>
</evidence>
<dbReference type="Proteomes" id="UP001500466">
    <property type="component" value="Unassembled WGS sequence"/>
</dbReference>
<accession>A0ABP9H0B0</accession>
<keyword evidence="2" id="KW-1185">Reference proteome</keyword>
<dbReference type="EMBL" id="BAABHS010000006">
    <property type="protein sequence ID" value="GAA4958129.1"/>
    <property type="molecule type" value="Genomic_DNA"/>
</dbReference>
<protein>
    <submittedName>
        <fullName evidence="1">Uncharacterized protein</fullName>
    </submittedName>
</protein>
<sequence length="146" mass="16895">MATALRIITSHEDLLRVTARPLTKEDQGAMAFLSYRALREIRSMALGDRLYYGPGSGWNGTTDARRQIYAVAELVMEWPTRAVADPPRRRWFRRRSKAPARPHPLSLAWVSKDDSCRAWMRMQLDLIGYDYTWLDAIGIRWVPEST</sequence>
<dbReference type="RefSeq" id="WP_345675074.1">
    <property type="nucleotide sequence ID" value="NZ_BAABHS010000006.1"/>
</dbReference>
<organism evidence="1 2">
    <name type="scientific">Yinghuangia aomiensis</name>
    <dbReference type="NCBI Taxonomy" id="676205"/>
    <lineage>
        <taxon>Bacteria</taxon>
        <taxon>Bacillati</taxon>
        <taxon>Actinomycetota</taxon>
        <taxon>Actinomycetes</taxon>
        <taxon>Kitasatosporales</taxon>
        <taxon>Streptomycetaceae</taxon>
        <taxon>Yinghuangia</taxon>
    </lineage>
</organism>
<name>A0ABP9H0B0_9ACTN</name>